<name>A0A9W9BJT8_9HYPO</name>
<organism evidence="3 4">
    <name type="scientific">Fusarium piperis</name>
    <dbReference type="NCBI Taxonomy" id="1435070"/>
    <lineage>
        <taxon>Eukaryota</taxon>
        <taxon>Fungi</taxon>
        <taxon>Dikarya</taxon>
        <taxon>Ascomycota</taxon>
        <taxon>Pezizomycotina</taxon>
        <taxon>Sordariomycetes</taxon>
        <taxon>Hypocreomycetidae</taxon>
        <taxon>Hypocreales</taxon>
        <taxon>Nectriaceae</taxon>
        <taxon>Fusarium</taxon>
        <taxon>Fusarium solani species complex</taxon>
    </lineage>
</organism>
<dbReference type="Pfam" id="PF20516">
    <property type="entry name" value="PDDEXK_12"/>
    <property type="match status" value="1"/>
</dbReference>
<dbReference type="AlphaFoldDB" id="A0A9W9BJT8"/>
<proteinExistence type="predicted"/>
<evidence type="ECO:0000256" key="1">
    <source>
        <dbReference type="SAM" id="MobiDB-lite"/>
    </source>
</evidence>
<evidence type="ECO:0000313" key="3">
    <source>
        <dbReference type="EMBL" id="KAJ4314581.1"/>
    </source>
</evidence>
<keyword evidence="4" id="KW-1185">Reference proteome</keyword>
<accession>A0A9W9BJT8</accession>
<dbReference type="OrthoDB" id="4161186at2759"/>
<gene>
    <name evidence="3" type="ORF">N0V84_008805</name>
</gene>
<reference evidence="3" key="1">
    <citation type="submission" date="2022-10" db="EMBL/GenBank/DDBJ databases">
        <title>Tapping the CABI collections for fungal endophytes: first genome assemblies for Collariella, Neodidymelliopsis, Ascochyta clinopodiicola, Didymella pomorum, Didymosphaeria variabile, Neocosmospora piperis and Neocucurbitaria cava.</title>
        <authorList>
            <person name="Hill R."/>
        </authorList>
    </citation>
    <scope>NUCLEOTIDE SEQUENCE</scope>
    <source>
        <strain evidence="3">IMI 366586</strain>
    </source>
</reference>
<protein>
    <recommendedName>
        <fullName evidence="2">PD-(D/E)XK nuclease-like domain-containing protein</fullName>
    </recommendedName>
</protein>
<feature type="compositionally biased region" description="Basic and acidic residues" evidence="1">
    <location>
        <begin position="8"/>
        <end position="19"/>
    </location>
</feature>
<feature type="compositionally biased region" description="Low complexity" evidence="1">
    <location>
        <begin position="29"/>
        <end position="44"/>
    </location>
</feature>
<dbReference type="EMBL" id="JAPEUR010000226">
    <property type="protein sequence ID" value="KAJ4314581.1"/>
    <property type="molecule type" value="Genomic_DNA"/>
</dbReference>
<comment type="caution">
    <text evidence="3">The sequence shown here is derived from an EMBL/GenBank/DDBJ whole genome shotgun (WGS) entry which is preliminary data.</text>
</comment>
<feature type="domain" description="PD-(D/E)XK nuclease-like" evidence="2">
    <location>
        <begin position="120"/>
        <end position="361"/>
    </location>
</feature>
<feature type="region of interest" description="Disordered" evidence="1">
    <location>
        <begin position="1"/>
        <end position="48"/>
    </location>
</feature>
<sequence>MSEAGDSGTKRHVDNEQTPKAKKQKKTKSTASESQGTETSQQSSHASTQLHFKALELTDRGVIERGIDGLIDHPSKALATFIEGLENVMACHNILPLDMRPEFQKSNNPRFSKIGRNVAAFSSDRSSLGQVPSHKTVLRLLKIAEECLTNKHDEASWNILVHSRVLSLALQPDNDDPFSDLVSFLPCSSASIIGKYLPPLSLSKRVDFCICIDTSFSSPQIQTTITSLRNRLADRAINHTGYYALRKRPIAISIETKQPDQGWERATLQLSVWQASHWNFLQDLNGVARTASPTHQDIMPVFLPCIIIQGQDWKLAITTREGRRTVFWKDVDIGSTKSVLGIYQLINSLQLLGKWARDDYWPLFQRLILKI</sequence>
<evidence type="ECO:0000313" key="4">
    <source>
        <dbReference type="Proteomes" id="UP001140502"/>
    </source>
</evidence>
<evidence type="ECO:0000259" key="2">
    <source>
        <dbReference type="Pfam" id="PF20516"/>
    </source>
</evidence>
<dbReference type="InterPro" id="IPR046797">
    <property type="entry name" value="PDDEXK_12"/>
</dbReference>
<dbReference type="Proteomes" id="UP001140502">
    <property type="component" value="Unassembled WGS sequence"/>
</dbReference>